<feature type="transmembrane region" description="Helical" evidence="7">
    <location>
        <begin position="387"/>
        <end position="413"/>
    </location>
</feature>
<evidence type="ECO:0000313" key="8">
    <source>
        <dbReference type="EMBL" id="CAF9914070.1"/>
    </source>
</evidence>
<keyword evidence="4 7" id="KW-0812">Transmembrane</keyword>
<keyword evidence="5 7" id="KW-1133">Transmembrane helix</keyword>
<dbReference type="InterPro" id="IPR002259">
    <property type="entry name" value="Eqnu_transpt"/>
</dbReference>
<feature type="transmembrane region" description="Helical" evidence="7">
    <location>
        <begin position="44"/>
        <end position="68"/>
    </location>
</feature>
<evidence type="ECO:0000256" key="7">
    <source>
        <dbReference type="SAM" id="Phobius"/>
    </source>
</evidence>
<organism evidence="8 9">
    <name type="scientific">Heterodermia speciosa</name>
    <dbReference type="NCBI Taxonomy" id="116794"/>
    <lineage>
        <taxon>Eukaryota</taxon>
        <taxon>Fungi</taxon>
        <taxon>Dikarya</taxon>
        <taxon>Ascomycota</taxon>
        <taxon>Pezizomycotina</taxon>
        <taxon>Lecanoromycetes</taxon>
        <taxon>OSLEUM clade</taxon>
        <taxon>Lecanoromycetidae</taxon>
        <taxon>Caliciales</taxon>
        <taxon>Physciaceae</taxon>
        <taxon>Heterodermia</taxon>
    </lineage>
</organism>
<evidence type="ECO:0000313" key="9">
    <source>
        <dbReference type="Proteomes" id="UP000664521"/>
    </source>
</evidence>
<feature type="transmembrane region" description="Helical" evidence="7">
    <location>
        <begin position="112"/>
        <end position="133"/>
    </location>
</feature>
<dbReference type="PRINTS" id="PR01130">
    <property type="entry name" value="DERENTRNSPRT"/>
</dbReference>
<name>A0A8H3EYQ0_9LECA</name>
<comment type="similarity">
    <text evidence="2">Belongs to the SLC29A/ENT transporter (TC 2.A.57) family.</text>
</comment>
<dbReference type="GO" id="GO:0005886">
    <property type="term" value="C:plasma membrane"/>
    <property type="evidence" value="ECO:0007669"/>
    <property type="project" value="TreeGrafter"/>
</dbReference>
<accession>A0A8H3EYQ0</accession>
<comment type="caution">
    <text evidence="8">The sequence shown here is derived from an EMBL/GenBank/DDBJ whole genome shotgun (WGS) entry which is preliminary data.</text>
</comment>
<reference evidence="8" key="1">
    <citation type="submission" date="2021-03" db="EMBL/GenBank/DDBJ databases">
        <authorList>
            <person name="Tagirdzhanova G."/>
        </authorList>
    </citation>
    <scope>NUCLEOTIDE SEQUENCE</scope>
</reference>
<feature type="transmembrane region" description="Helical" evidence="7">
    <location>
        <begin position="314"/>
        <end position="334"/>
    </location>
</feature>
<evidence type="ECO:0008006" key="10">
    <source>
        <dbReference type="Google" id="ProtNLM"/>
    </source>
</evidence>
<feature type="transmembrane region" description="Helical" evidence="7">
    <location>
        <begin position="284"/>
        <end position="302"/>
    </location>
</feature>
<dbReference type="GO" id="GO:0034257">
    <property type="term" value="F:nicotinamide riboside transmembrane transporter activity"/>
    <property type="evidence" value="ECO:0007669"/>
    <property type="project" value="TreeGrafter"/>
</dbReference>
<dbReference type="PANTHER" id="PTHR10332">
    <property type="entry name" value="EQUILIBRATIVE NUCLEOSIDE TRANSPORTER"/>
    <property type="match status" value="1"/>
</dbReference>
<dbReference type="Proteomes" id="UP000664521">
    <property type="component" value="Unassembled WGS sequence"/>
</dbReference>
<feature type="transmembrane region" description="Helical" evidence="7">
    <location>
        <begin position="140"/>
        <end position="160"/>
    </location>
</feature>
<comment type="subcellular location">
    <subcellularLocation>
        <location evidence="1">Membrane</location>
        <topology evidence="1">Multi-pass membrane protein</topology>
    </subcellularLocation>
</comment>
<dbReference type="GO" id="GO:0000329">
    <property type="term" value="C:fungal-type vacuole membrane"/>
    <property type="evidence" value="ECO:0007669"/>
    <property type="project" value="TreeGrafter"/>
</dbReference>
<dbReference type="Pfam" id="PF01733">
    <property type="entry name" value="Nucleoside_tran"/>
    <property type="match status" value="1"/>
</dbReference>
<evidence type="ECO:0000256" key="3">
    <source>
        <dbReference type="ARBA" id="ARBA00022448"/>
    </source>
</evidence>
<feature type="transmembrane region" description="Helical" evidence="7">
    <location>
        <begin position="425"/>
        <end position="446"/>
    </location>
</feature>
<keyword evidence="3" id="KW-0813">Transport</keyword>
<dbReference type="GO" id="GO:0015205">
    <property type="term" value="F:nucleobase transmembrane transporter activity"/>
    <property type="evidence" value="ECO:0007669"/>
    <property type="project" value="TreeGrafter"/>
</dbReference>
<dbReference type="EMBL" id="CAJPDS010000013">
    <property type="protein sequence ID" value="CAF9914070.1"/>
    <property type="molecule type" value="Genomic_DNA"/>
</dbReference>
<dbReference type="PIRSF" id="PIRSF016379">
    <property type="entry name" value="ENT"/>
    <property type="match status" value="1"/>
</dbReference>
<evidence type="ECO:0000256" key="5">
    <source>
        <dbReference type="ARBA" id="ARBA00022989"/>
    </source>
</evidence>
<keyword evidence="9" id="KW-1185">Reference proteome</keyword>
<feature type="transmembrane region" description="Helical" evidence="7">
    <location>
        <begin position="220"/>
        <end position="242"/>
    </location>
</feature>
<evidence type="ECO:0000256" key="4">
    <source>
        <dbReference type="ARBA" id="ARBA00022692"/>
    </source>
</evidence>
<proteinExistence type="inferred from homology"/>
<gene>
    <name evidence="8" type="ORF">HETSPECPRED_001738</name>
</gene>
<evidence type="ECO:0000256" key="6">
    <source>
        <dbReference type="ARBA" id="ARBA00023136"/>
    </source>
</evidence>
<feature type="transmembrane region" description="Helical" evidence="7">
    <location>
        <begin position="180"/>
        <end position="199"/>
    </location>
</feature>
<evidence type="ECO:0000256" key="1">
    <source>
        <dbReference type="ARBA" id="ARBA00004141"/>
    </source>
</evidence>
<evidence type="ECO:0000256" key="2">
    <source>
        <dbReference type="ARBA" id="ARBA00007965"/>
    </source>
</evidence>
<keyword evidence="6 7" id="KW-0472">Membrane</keyword>
<protein>
    <recommendedName>
        <fullName evidence="10">Nucleoside transporter</fullName>
    </recommendedName>
</protein>
<dbReference type="AlphaFoldDB" id="A0A8H3EYQ0"/>
<sequence>MERIRQAIKHRRRSSVSYEPLNGGDDAVQCHQYISKFSWLEYNIFLLLGISMLWATNTFMAAFPYFAYRFASSPWLVSHFPSAIISVSTATNLTCIGLLTLLQAGASYPSRITVSLSLNMVAFTLLALSTLLFRQVSAGVYFGFLMVIVCLASLGCGFAQNGVFAYASGFGFGQYTQAVMTGQAVAGVLPCIAQILLVYSIPEETSPGKGAGQESPRSAFAFFLTASAVSAITLAAFLLILFRRHGERAGEAKGMLDASDGAEENARAGRRTVSVWVLFNKLRWLSMAVFIDFAVTMLFPVFTQKIQSVRDSAAAPRIFQPVCFVPLAFLLWNAGDFLGRFSTLVPKIAALVEYPRAIFTIAVLRVVFVPLYLLCNMNGRGAAIHSDAFYLLIVQFPFGLTNGFVGSICMMGASHWVAADEREAAGGFMGFMLVGGLAVGSLLSFLI</sequence>
<feature type="transmembrane region" description="Helical" evidence="7">
    <location>
        <begin position="354"/>
        <end position="375"/>
    </location>
</feature>
<dbReference type="OrthoDB" id="46396at2759"/>
<dbReference type="PANTHER" id="PTHR10332:SF88">
    <property type="entry name" value="EQUILIBRATIVE NUCLEOSIDE TRANSPORTER 1, ISOFORM A"/>
    <property type="match status" value="1"/>
</dbReference>